<gene>
    <name evidence="2" type="ORF">SEMRO_578_G169870.1</name>
</gene>
<feature type="region of interest" description="Disordered" evidence="1">
    <location>
        <begin position="1"/>
        <end position="24"/>
    </location>
</feature>
<proteinExistence type="predicted"/>
<feature type="compositionally biased region" description="Polar residues" evidence="1">
    <location>
        <begin position="213"/>
        <end position="222"/>
    </location>
</feature>
<evidence type="ECO:0000313" key="3">
    <source>
        <dbReference type="Proteomes" id="UP001153069"/>
    </source>
</evidence>
<organism evidence="2 3">
    <name type="scientific">Seminavis robusta</name>
    <dbReference type="NCBI Taxonomy" id="568900"/>
    <lineage>
        <taxon>Eukaryota</taxon>
        <taxon>Sar</taxon>
        <taxon>Stramenopiles</taxon>
        <taxon>Ochrophyta</taxon>
        <taxon>Bacillariophyta</taxon>
        <taxon>Bacillariophyceae</taxon>
        <taxon>Bacillariophycidae</taxon>
        <taxon>Naviculales</taxon>
        <taxon>Naviculaceae</taxon>
        <taxon>Seminavis</taxon>
    </lineage>
</organism>
<evidence type="ECO:0000256" key="1">
    <source>
        <dbReference type="SAM" id="MobiDB-lite"/>
    </source>
</evidence>
<evidence type="ECO:0000313" key="2">
    <source>
        <dbReference type="EMBL" id="CAB9513216.1"/>
    </source>
</evidence>
<dbReference type="Proteomes" id="UP001153069">
    <property type="component" value="Unassembled WGS sequence"/>
</dbReference>
<comment type="caution">
    <text evidence="2">The sequence shown here is derived from an EMBL/GenBank/DDBJ whole genome shotgun (WGS) entry which is preliminary data.</text>
</comment>
<reference evidence="2" key="1">
    <citation type="submission" date="2020-06" db="EMBL/GenBank/DDBJ databases">
        <authorList>
            <consortium name="Plant Systems Biology data submission"/>
        </authorList>
    </citation>
    <scope>NUCLEOTIDE SEQUENCE</scope>
    <source>
        <strain evidence="2">D6</strain>
    </source>
</reference>
<feature type="compositionally biased region" description="Basic and acidic residues" evidence="1">
    <location>
        <begin position="179"/>
        <end position="194"/>
    </location>
</feature>
<protein>
    <submittedName>
        <fullName evidence="2">Uncharacterized protein</fullName>
    </submittedName>
</protein>
<name>A0A9N8E276_9STRA</name>
<accession>A0A9N8E276</accession>
<feature type="region of interest" description="Disordered" evidence="1">
    <location>
        <begin position="129"/>
        <end position="243"/>
    </location>
</feature>
<keyword evidence="3" id="KW-1185">Reference proteome</keyword>
<sequence length="261" mass="28826">MSITSSENSPSNANQQGQKSGTWQQVKTVMRNCKSRTAYASKNTQEGIKIQQLQMSIAARKKSFGMEYMDLMLEKDASPEELQACADEAATEISQLVAQLNACQEHIALNKEKLERKIATRKGVVNHTQPEIHVTPSEDSGAPETAPTSNEETVAENSNDIFSRRNVVAEQESDTMPAAEREREVEPTDEREMPADDDDEPEIEMGPFDEAPSSPTTGTNEVRPTPSAPFEEEINVPEATPVARATIAELPPYEARIYDLD</sequence>
<dbReference type="EMBL" id="CAICTM010000577">
    <property type="protein sequence ID" value="CAB9513216.1"/>
    <property type="molecule type" value="Genomic_DNA"/>
</dbReference>
<feature type="compositionally biased region" description="Polar residues" evidence="1">
    <location>
        <begin position="146"/>
        <end position="161"/>
    </location>
</feature>
<dbReference type="AlphaFoldDB" id="A0A9N8E276"/>